<proteinExistence type="predicted"/>
<protein>
    <submittedName>
        <fullName evidence="1">Uncharacterized protein</fullName>
    </submittedName>
</protein>
<reference evidence="1" key="1">
    <citation type="submission" date="2022-03" db="EMBL/GenBank/DDBJ databases">
        <authorList>
            <person name="Santos J.D.N."/>
            <person name="Kallscheuer N."/>
            <person name="Jogler C."/>
            <person name="Lage O.M."/>
        </authorList>
    </citation>
    <scope>NUCLEOTIDE SEQUENCE</scope>
    <source>
        <strain evidence="1">M600PL45_2</strain>
    </source>
</reference>
<keyword evidence="2" id="KW-1185">Reference proteome</keyword>
<sequence>MPAVGAAVGAYGVAVVQQAETEAAQATVRLGQRLLDRVLRRTPDRAPIEAAVEDLAAAEGDPDALAALRFQIRRALLADESLAAEWAAMLPERPAVRADGARGVAVAGDVTGIVSTGDGATNVMRR</sequence>
<dbReference type="RefSeq" id="WP_241062815.1">
    <property type="nucleotide sequence ID" value="NZ_JAKWJU010000002.1"/>
</dbReference>
<gene>
    <name evidence="1" type="ORF">MMA15_27245</name>
</gene>
<organism evidence="1 2">
    <name type="scientific">Streptomyces marispadix</name>
    <dbReference type="NCBI Taxonomy" id="2922868"/>
    <lineage>
        <taxon>Bacteria</taxon>
        <taxon>Bacillati</taxon>
        <taxon>Actinomycetota</taxon>
        <taxon>Actinomycetes</taxon>
        <taxon>Kitasatosporales</taxon>
        <taxon>Streptomycetaceae</taxon>
        <taxon>Streptomyces</taxon>
    </lineage>
</organism>
<comment type="caution">
    <text evidence="1">The sequence shown here is derived from an EMBL/GenBank/DDBJ whole genome shotgun (WGS) entry which is preliminary data.</text>
</comment>
<accession>A0ABS9T5Z9</accession>
<dbReference type="EMBL" id="JAKWJU010000002">
    <property type="protein sequence ID" value="MCH6163962.1"/>
    <property type="molecule type" value="Genomic_DNA"/>
</dbReference>
<name>A0ABS9T5Z9_9ACTN</name>
<evidence type="ECO:0000313" key="1">
    <source>
        <dbReference type="EMBL" id="MCH6163962.1"/>
    </source>
</evidence>
<dbReference type="Proteomes" id="UP001166784">
    <property type="component" value="Unassembled WGS sequence"/>
</dbReference>
<evidence type="ECO:0000313" key="2">
    <source>
        <dbReference type="Proteomes" id="UP001166784"/>
    </source>
</evidence>
<reference evidence="1" key="2">
    <citation type="journal article" date="2023" name="Int. J. Syst. Evol. Microbiol.">
        <title>Streptomyces marispadix sp. nov., isolated from marine beach sediment of the Northern Coast of Portugal.</title>
        <authorList>
            <person name="dos Santos J.D.N."/>
            <person name="Vitorino I.R."/>
            <person name="Kallscheuer N."/>
            <person name="Srivastava A."/>
            <person name="Krautwurst S."/>
            <person name="Marz M."/>
            <person name="Jogler C."/>
            <person name="Lobo Da Cunha A."/>
            <person name="Catita J."/>
            <person name="Goncalves H."/>
            <person name="Gonzalez I."/>
            <person name="Reyes F."/>
            <person name="Lage O.M."/>
        </authorList>
    </citation>
    <scope>NUCLEOTIDE SEQUENCE</scope>
    <source>
        <strain evidence="1">M600PL45_2</strain>
    </source>
</reference>